<feature type="transmembrane region" description="Helical" evidence="2">
    <location>
        <begin position="128"/>
        <end position="151"/>
    </location>
</feature>
<keyword evidence="2" id="KW-0472">Membrane</keyword>
<reference evidence="4" key="1">
    <citation type="submission" date="2022-11" db="EMBL/GenBank/DDBJ databases">
        <authorList>
            <person name="Kikuchi T."/>
        </authorList>
    </citation>
    <scope>NUCLEOTIDE SEQUENCE</scope>
    <source>
        <strain evidence="4">PS1010</strain>
    </source>
</reference>
<dbReference type="Pfam" id="PF10323">
    <property type="entry name" value="7TM_GPCR_Srv"/>
    <property type="match status" value="1"/>
</dbReference>
<dbReference type="PANTHER" id="PTHR23219:SF15">
    <property type="entry name" value="TYROSINE-PROTEIN PHOSPHATASE DOMAIN-CONTAINING PROTEIN"/>
    <property type="match status" value="1"/>
</dbReference>
<accession>A0A9P1IRG0</accession>
<keyword evidence="5" id="KW-1185">Reference proteome</keyword>
<evidence type="ECO:0000313" key="4">
    <source>
        <dbReference type="EMBL" id="CAI5449674.1"/>
    </source>
</evidence>
<feature type="transmembrane region" description="Helical" evidence="2">
    <location>
        <begin position="20"/>
        <end position="36"/>
    </location>
</feature>
<evidence type="ECO:0000313" key="5">
    <source>
        <dbReference type="Proteomes" id="UP001152747"/>
    </source>
</evidence>
<dbReference type="Pfam" id="PF00102">
    <property type="entry name" value="Y_phosphatase"/>
    <property type="match status" value="1"/>
</dbReference>
<organism evidence="4 5">
    <name type="scientific">Caenorhabditis angaria</name>
    <dbReference type="NCBI Taxonomy" id="860376"/>
    <lineage>
        <taxon>Eukaryota</taxon>
        <taxon>Metazoa</taxon>
        <taxon>Ecdysozoa</taxon>
        <taxon>Nematoda</taxon>
        <taxon>Chromadorea</taxon>
        <taxon>Rhabditida</taxon>
        <taxon>Rhabditina</taxon>
        <taxon>Rhabditomorpha</taxon>
        <taxon>Rhabditoidea</taxon>
        <taxon>Rhabditidae</taxon>
        <taxon>Peloderinae</taxon>
        <taxon>Caenorhabditis</taxon>
    </lineage>
</organism>
<protein>
    <recommendedName>
        <fullName evidence="3">Tyrosine-protein phosphatase domain-containing protein</fullName>
    </recommendedName>
</protein>
<dbReference type="PANTHER" id="PTHR23219">
    <property type="entry name" value="TYROSINE-PROTEIN PHOSPHATASE C15H7.3-RELATED"/>
    <property type="match status" value="1"/>
</dbReference>
<evidence type="ECO:0000256" key="2">
    <source>
        <dbReference type="SAM" id="Phobius"/>
    </source>
</evidence>
<feature type="compositionally biased region" description="Polar residues" evidence="1">
    <location>
        <begin position="290"/>
        <end position="299"/>
    </location>
</feature>
<dbReference type="SUPFAM" id="SSF52799">
    <property type="entry name" value="(Phosphotyrosine protein) phosphatases II"/>
    <property type="match status" value="1"/>
</dbReference>
<feature type="transmembrane region" description="Helical" evidence="2">
    <location>
        <begin position="171"/>
        <end position="196"/>
    </location>
</feature>
<evidence type="ECO:0000256" key="1">
    <source>
        <dbReference type="SAM" id="MobiDB-lite"/>
    </source>
</evidence>
<evidence type="ECO:0000259" key="3">
    <source>
        <dbReference type="Pfam" id="PF00102"/>
    </source>
</evidence>
<feature type="domain" description="Tyrosine-protein phosphatase" evidence="3">
    <location>
        <begin position="383"/>
        <end position="429"/>
    </location>
</feature>
<dbReference type="InterPro" id="IPR019426">
    <property type="entry name" value="7TM_GPCR_serpentine_rcpt_Srv"/>
</dbReference>
<dbReference type="Proteomes" id="UP001152747">
    <property type="component" value="Unassembled WGS sequence"/>
</dbReference>
<comment type="caution">
    <text evidence="4">The sequence shown here is derived from an EMBL/GenBank/DDBJ whole genome shotgun (WGS) entry which is preliminary data.</text>
</comment>
<dbReference type="EMBL" id="CANHGI010000004">
    <property type="protein sequence ID" value="CAI5449674.1"/>
    <property type="molecule type" value="Genomic_DNA"/>
</dbReference>
<dbReference type="InterPro" id="IPR000242">
    <property type="entry name" value="PTP_cat"/>
</dbReference>
<gene>
    <name evidence="4" type="ORF">CAMP_LOCUS12311</name>
</gene>
<feature type="transmembrane region" description="Helical" evidence="2">
    <location>
        <begin position="87"/>
        <end position="107"/>
    </location>
</feature>
<proteinExistence type="predicted"/>
<keyword evidence="2" id="KW-0812">Transmembrane</keyword>
<dbReference type="GO" id="GO:0004725">
    <property type="term" value="F:protein tyrosine phosphatase activity"/>
    <property type="evidence" value="ECO:0007669"/>
    <property type="project" value="InterPro"/>
</dbReference>
<dbReference type="SUPFAM" id="SSF81321">
    <property type="entry name" value="Family A G protein-coupled receptor-like"/>
    <property type="match status" value="1"/>
</dbReference>
<dbReference type="OrthoDB" id="5905228at2759"/>
<dbReference type="Gene3D" id="3.90.190.10">
    <property type="entry name" value="Protein tyrosine phosphatase superfamily"/>
    <property type="match status" value="1"/>
</dbReference>
<sequence length="515" mass="58890">MPTNSSSNMSNLLSVPQSTFEVYCIFLYLFILYTLIRTKIVHLKKPFFKIFISTGFMDILSLISNMYMRLSQQFRLGPEQRKEYMWANYLSGVALTGHILGNILLQCNRFTSVVYPSKHLDYWSSRSLFLAIFLQYFIAITTKLFYFNYPIPYIWIDNQWTLGSLPTEIDIIAKLINITISTIYAVIGIVFNFFIIRRLSKITHGNNLSVNTHEKGLVFYSITLFIVAMLMSTQQIIRIDTNSKELNKKSRNATKKSKEPPALSSASPPPIETKSKSNVPKVLSAKGGRSNVSPEKTTMTEVSTIRANVVPPMCIFEKEITQEYDPVEDFAQNQANSKKIKWVGDDVARQFVENLPNEQTISQEYYFLESFEIKKSCDAFQNNMERNRSNKHIVLDENRVILDRPGSENLNYINASRINVPGFCQQIICGATSEIRKRKFCGGFLVHELTGPQVPTKLFKDGAQEYQYVGKMFIHTRKSETLHDLKINTIEVLPEGMSDAVSDLSSSSITIVETW</sequence>
<dbReference type="AlphaFoldDB" id="A0A9P1IRG0"/>
<feature type="transmembrane region" description="Helical" evidence="2">
    <location>
        <begin position="48"/>
        <end position="67"/>
    </location>
</feature>
<dbReference type="InterPro" id="IPR029021">
    <property type="entry name" value="Prot-tyrosine_phosphatase-like"/>
</dbReference>
<feature type="transmembrane region" description="Helical" evidence="2">
    <location>
        <begin position="217"/>
        <end position="237"/>
    </location>
</feature>
<name>A0A9P1IRG0_9PELO</name>
<keyword evidence="2" id="KW-1133">Transmembrane helix</keyword>
<feature type="region of interest" description="Disordered" evidence="1">
    <location>
        <begin position="247"/>
        <end position="299"/>
    </location>
</feature>
<dbReference type="Gene3D" id="1.20.1070.10">
    <property type="entry name" value="Rhodopsin 7-helix transmembrane proteins"/>
    <property type="match status" value="1"/>
</dbReference>